<proteinExistence type="predicted"/>
<dbReference type="InterPro" id="IPR011990">
    <property type="entry name" value="TPR-like_helical_dom_sf"/>
</dbReference>
<gene>
    <name evidence="5" type="ORF">NU09_1791</name>
</gene>
<dbReference type="Gene3D" id="1.25.40.10">
    <property type="entry name" value="Tetratricopeptide repeat domain"/>
    <property type="match status" value="3"/>
</dbReference>
<dbReference type="RefSeq" id="WP_129750923.1">
    <property type="nucleotide sequence ID" value="NZ_JUIW01000005.1"/>
</dbReference>
<dbReference type="AlphaFoldDB" id="A0A444WCA5"/>
<name>A0A444WCA5_9FLAO</name>
<evidence type="ECO:0000256" key="1">
    <source>
        <dbReference type="ARBA" id="ARBA00022737"/>
    </source>
</evidence>
<organism evidence="5 6">
    <name type="scientific">Flavobacterium beibuense</name>
    <dbReference type="NCBI Taxonomy" id="657326"/>
    <lineage>
        <taxon>Bacteria</taxon>
        <taxon>Pseudomonadati</taxon>
        <taxon>Bacteroidota</taxon>
        <taxon>Flavobacteriia</taxon>
        <taxon>Flavobacteriales</taxon>
        <taxon>Flavobacteriaceae</taxon>
        <taxon>Flavobacterium</taxon>
    </lineage>
</organism>
<feature type="repeat" description="TPR" evidence="3">
    <location>
        <begin position="157"/>
        <end position="190"/>
    </location>
</feature>
<dbReference type="Pfam" id="PF13181">
    <property type="entry name" value="TPR_8"/>
    <property type="match status" value="2"/>
</dbReference>
<dbReference type="PANTHER" id="PTHR45586:SF1">
    <property type="entry name" value="LIPOPOLYSACCHARIDE ASSEMBLY PROTEIN B"/>
    <property type="match status" value="1"/>
</dbReference>
<dbReference type="InterPro" id="IPR051012">
    <property type="entry name" value="CellSynth/LPSAsmb/PSIAsmb"/>
</dbReference>
<dbReference type="PANTHER" id="PTHR45586">
    <property type="entry name" value="TPR REPEAT-CONTAINING PROTEIN PA4667"/>
    <property type="match status" value="1"/>
</dbReference>
<dbReference type="EMBL" id="JUIW01000005">
    <property type="protein sequence ID" value="RYJ43453.1"/>
    <property type="molecule type" value="Genomic_DNA"/>
</dbReference>
<reference evidence="5 6" key="1">
    <citation type="submission" date="2014-12" db="EMBL/GenBank/DDBJ databases">
        <title>Genome sequence of Flavobacterium beibuense RSKm HC5.</title>
        <authorList>
            <person name="Kim J.F."/>
            <person name="Song J.Y."/>
            <person name="Kwak M.-J."/>
            <person name="Lee S.-W."/>
        </authorList>
    </citation>
    <scope>NUCLEOTIDE SEQUENCE [LARGE SCALE GENOMIC DNA]</scope>
    <source>
        <strain evidence="5 6">RSKm HC5</strain>
    </source>
</reference>
<evidence type="ECO:0000256" key="4">
    <source>
        <dbReference type="SAM" id="SignalP"/>
    </source>
</evidence>
<evidence type="ECO:0000256" key="2">
    <source>
        <dbReference type="ARBA" id="ARBA00022803"/>
    </source>
</evidence>
<evidence type="ECO:0000313" key="6">
    <source>
        <dbReference type="Proteomes" id="UP000289775"/>
    </source>
</evidence>
<evidence type="ECO:0000313" key="5">
    <source>
        <dbReference type="EMBL" id="RYJ43453.1"/>
    </source>
</evidence>
<feature type="repeat" description="TPR" evidence="3">
    <location>
        <begin position="521"/>
        <end position="553"/>
    </location>
</feature>
<comment type="caution">
    <text evidence="5">The sequence shown here is derived from an EMBL/GenBank/DDBJ whole genome shotgun (WGS) entry which is preliminary data.</text>
</comment>
<sequence>MKELKIIGLSLLVFGTANAQDAEQAKKAIDAEQYQKAKTILKSLIASDSDEGKNYFLLGDVYLKQTEQDSAAMYFNNGLKAKHDAEYNTIGLGHIDLDNGNASAATAKFKSVEDELRKKDVEQLIYIGRAYIDSDNPDYKKAIAVLNKAIEKDSKAASAYLALGDAYIGDRNHNEAYRAYRTATSYDPSLLRADLQLGVITKNTRAAFPEAVEAFNKILAKDPNYGPAYRELAETYYLWGNTDTKKYNEYIKKALEYYEKYMTLTDYSLNSRMRHADFLVLAGDYKALEAEAKKMQQLDKVNPRILRYLAYSAYENGNYAESIKAMTEFMAKVEPKRVIARDHLYLGLAEMASVISEDAQGNTIITDQAVFDKAITDIKAAAEKDIDITNQFNAIGKKLFGQKLYGPASVVFEVATTNPDNRNLFYDNFYLAYSVYYDHLNKSEEAQKENAVQLGKADVALDYVIKASPDAQDAYLYKARVNQRIQSDEAYQKMADAYNEYIRVVTEKGTAEVAKQKANLIEAYSNAGSYYAVTDTAKAIEYYNKVLELDPNDEYAKQELKRLKP</sequence>
<dbReference type="InterPro" id="IPR019734">
    <property type="entry name" value="TPR_rpt"/>
</dbReference>
<keyword evidence="1" id="KW-0677">Repeat</keyword>
<accession>A0A444WCA5</accession>
<evidence type="ECO:0000256" key="3">
    <source>
        <dbReference type="PROSITE-ProRule" id="PRU00339"/>
    </source>
</evidence>
<protein>
    <submittedName>
        <fullName evidence="5">Tetratricopeptide repeat family protein</fullName>
    </submittedName>
</protein>
<dbReference type="SUPFAM" id="SSF48452">
    <property type="entry name" value="TPR-like"/>
    <property type="match status" value="3"/>
</dbReference>
<keyword evidence="2 3" id="KW-0802">TPR repeat</keyword>
<dbReference type="Proteomes" id="UP000289775">
    <property type="component" value="Unassembled WGS sequence"/>
</dbReference>
<dbReference type="SMART" id="SM00028">
    <property type="entry name" value="TPR"/>
    <property type="match status" value="4"/>
</dbReference>
<feature type="chain" id="PRO_5018977450" evidence="4">
    <location>
        <begin position="20"/>
        <end position="565"/>
    </location>
</feature>
<keyword evidence="4" id="KW-0732">Signal</keyword>
<dbReference type="PROSITE" id="PS50005">
    <property type="entry name" value="TPR"/>
    <property type="match status" value="2"/>
</dbReference>
<feature type="signal peptide" evidence="4">
    <location>
        <begin position="1"/>
        <end position="19"/>
    </location>
</feature>
<dbReference type="OrthoDB" id="638548at2"/>
<keyword evidence="6" id="KW-1185">Reference proteome</keyword>